<gene>
    <name evidence="1" type="ORF">H7C18_15725</name>
</gene>
<dbReference type="AlphaFoldDB" id="A0A7X0VVP7"/>
<dbReference type="Pfam" id="PF13650">
    <property type="entry name" value="Asp_protease_2"/>
    <property type="match status" value="1"/>
</dbReference>
<comment type="caution">
    <text evidence="1">The sequence shown here is derived from an EMBL/GenBank/DDBJ whole genome shotgun (WGS) entry which is preliminary data.</text>
</comment>
<name>A0A7X0VVP7_9BACL</name>
<dbReference type="EMBL" id="JACJVO010000019">
    <property type="protein sequence ID" value="MBB6732369.1"/>
    <property type="molecule type" value="Genomic_DNA"/>
</dbReference>
<dbReference type="InterPro" id="IPR021109">
    <property type="entry name" value="Peptidase_aspartic_dom_sf"/>
</dbReference>
<sequence>MKIEWKDGLLFIEIKITFDGRSKIIKNIVIDTGASHTLISQDEVDELGIRVTGDDHFITSFGIGGEEHAFIRTIDAIEIEDYKIENIELDFTAFRFQGVNGLLGLDVLMAGKFNIDLDNLELLRLQS</sequence>
<dbReference type="GO" id="GO:0006508">
    <property type="term" value="P:proteolysis"/>
    <property type="evidence" value="ECO:0007669"/>
    <property type="project" value="UniProtKB-KW"/>
</dbReference>
<dbReference type="InterPro" id="IPR001969">
    <property type="entry name" value="Aspartic_peptidase_AS"/>
</dbReference>
<dbReference type="CDD" id="cd05483">
    <property type="entry name" value="retropepsin_like_bacteria"/>
    <property type="match status" value="1"/>
</dbReference>
<keyword evidence="2" id="KW-1185">Reference proteome</keyword>
<keyword evidence="1" id="KW-0645">Protease</keyword>
<dbReference type="GO" id="GO:0004190">
    <property type="term" value="F:aspartic-type endopeptidase activity"/>
    <property type="evidence" value="ECO:0007669"/>
    <property type="project" value="InterPro"/>
</dbReference>
<dbReference type="PROSITE" id="PS00141">
    <property type="entry name" value="ASP_PROTEASE"/>
    <property type="match status" value="1"/>
</dbReference>
<proteinExistence type="predicted"/>
<evidence type="ECO:0000313" key="2">
    <source>
        <dbReference type="Proteomes" id="UP000564644"/>
    </source>
</evidence>
<reference evidence="1 2" key="1">
    <citation type="submission" date="2020-08" db="EMBL/GenBank/DDBJ databases">
        <title>Cohnella phylogeny.</title>
        <authorList>
            <person name="Dunlap C."/>
        </authorList>
    </citation>
    <scope>NUCLEOTIDE SEQUENCE [LARGE SCALE GENOMIC DNA]</scope>
    <source>
        <strain evidence="1 2">CBP 2801</strain>
    </source>
</reference>
<dbReference type="Gene3D" id="2.40.70.10">
    <property type="entry name" value="Acid Proteases"/>
    <property type="match status" value="1"/>
</dbReference>
<dbReference type="Proteomes" id="UP000564644">
    <property type="component" value="Unassembled WGS sequence"/>
</dbReference>
<dbReference type="InterPro" id="IPR034122">
    <property type="entry name" value="Retropepsin-like_bacterial"/>
</dbReference>
<protein>
    <submittedName>
        <fullName evidence="1">Clan AA aspartic protease</fullName>
    </submittedName>
</protein>
<dbReference type="RefSeq" id="WP_185130036.1">
    <property type="nucleotide sequence ID" value="NZ_JACJVO010000019.1"/>
</dbReference>
<dbReference type="SUPFAM" id="SSF50630">
    <property type="entry name" value="Acid proteases"/>
    <property type="match status" value="1"/>
</dbReference>
<accession>A0A7X0VVP7</accession>
<organism evidence="1 2">
    <name type="scientific">Cohnella zeiphila</name>
    <dbReference type="NCBI Taxonomy" id="2761120"/>
    <lineage>
        <taxon>Bacteria</taxon>
        <taxon>Bacillati</taxon>
        <taxon>Bacillota</taxon>
        <taxon>Bacilli</taxon>
        <taxon>Bacillales</taxon>
        <taxon>Paenibacillaceae</taxon>
        <taxon>Cohnella</taxon>
    </lineage>
</organism>
<keyword evidence="1" id="KW-0378">Hydrolase</keyword>
<evidence type="ECO:0000313" key="1">
    <source>
        <dbReference type="EMBL" id="MBB6732369.1"/>
    </source>
</evidence>